<keyword evidence="2" id="KW-1185">Reference proteome</keyword>
<dbReference type="AlphaFoldDB" id="A0AAV3B1W5"/>
<dbReference type="Proteomes" id="UP001181693">
    <property type="component" value="Unassembled WGS sequence"/>
</dbReference>
<evidence type="ECO:0000313" key="2">
    <source>
        <dbReference type="Proteomes" id="UP001181693"/>
    </source>
</evidence>
<name>A0AAV3B1W5_PYXAD</name>
<evidence type="ECO:0000313" key="1">
    <source>
        <dbReference type="EMBL" id="DBA29250.1"/>
    </source>
</evidence>
<sequence>MKCTQMRCNSRFGVFFSIHLNTLCENVQVCIQFSIYLKATKVYQLSKLHLNMFNMEGQKDYKLHISKCISSPPFNISSK</sequence>
<reference evidence="1" key="1">
    <citation type="thesis" date="2020" institute="ProQuest LLC" country="789 East Eisenhower Parkway, Ann Arbor, MI, USA">
        <title>Comparative Genomics and Chromosome Evolution.</title>
        <authorList>
            <person name="Mudd A.B."/>
        </authorList>
    </citation>
    <scope>NUCLEOTIDE SEQUENCE</scope>
    <source>
        <strain evidence="1">1538</strain>
        <tissue evidence="1">Blood</tissue>
    </source>
</reference>
<comment type="caution">
    <text evidence="1">The sequence shown here is derived from an EMBL/GenBank/DDBJ whole genome shotgun (WGS) entry which is preliminary data.</text>
</comment>
<accession>A0AAV3B1W5</accession>
<protein>
    <submittedName>
        <fullName evidence="1">Uncharacterized protein</fullName>
    </submittedName>
</protein>
<organism evidence="1 2">
    <name type="scientific">Pyxicephalus adspersus</name>
    <name type="common">African bullfrog</name>
    <dbReference type="NCBI Taxonomy" id="30357"/>
    <lineage>
        <taxon>Eukaryota</taxon>
        <taxon>Metazoa</taxon>
        <taxon>Chordata</taxon>
        <taxon>Craniata</taxon>
        <taxon>Vertebrata</taxon>
        <taxon>Euteleostomi</taxon>
        <taxon>Amphibia</taxon>
        <taxon>Batrachia</taxon>
        <taxon>Anura</taxon>
        <taxon>Neobatrachia</taxon>
        <taxon>Ranoidea</taxon>
        <taxon>Pyxicephalidae</taxon>
        <taxon>Pyxicephalinae</taxon>
        <taxon>Pyxicephalus</taxon>
    </lineage>
</organism>
<proteinExistence type="predicted"/>
<dbReference type="EMBL" id="DYDO01000003">
    <property type="protein sequence ID" value="DBA29250.1"/>
    <property type="molecule type" value="Genomic_DNA"/>
</dbReference>
<gene>
    <name evidence="1" type="ORF">GDO54_009494</name>
</gene>